<evidence type="ECO:0000313" key="2">
    <source>
        <dbReference type="Proteomes" id="UP000269998"/>
    </source>
</evidence>
<organism evidence="1 2">
    <name type="scientific">Mycobacterium basiliense</name>
    <dbReference type="NCBI Taxonomy" id="2094119"/>
    <lineage>
        <taxon>Bacteria</taxon>
        <taxon>Bacillati</taxon>
        <taxon>Actinomycetota</taxon>
        <taxon>Actinomycetes</taxon>
        <taxon>Mycobacteriales</taxon>
        <taxon>Mycobacteriaceae</taxon>
        <taxon>Mycobacterium</taxon>
    </lineage>
</organism>
<dbReference type="SUPFAM" id="SSF52777">
    <property type="entry name" value="CoA-dependent acyltransferases"/>
    <property type="match status" value="1"/>
</dbReference>
<proteinExistence type="predicted"/>
<dbReference type="EMBL" id="LR130759">
    <property type="protein sequence ID" value="VDM87515.1"/>
    <property type="molecule type" value="Genomic_DNA"/>
</dbReference>
<gene>
    <name evidence="1" type="ORF">MB901379_01058</name>
</gene>
<keyword evidence="2" id="KW-1185">Reference proteome</keyword>
<name>A0A447GAM5_9MYCO</name>
<dbReference type="KEGG" id="mbai:MB901379_01058"/>
<dbReference type="RefSeq" id="WP_158015649.1">
    <property type="nucleotide sequence ID" value="NZ_CBCSKE010000045.1"/>
</dbReference>
<dbReference type="AlphaFoldDB" id="A0A447GAM5"/>
<dbReference type="Gene3D" id="3.30.559.10">
    <property type="entry name" value="Chloramphenicol acetyltransferase-like domain"/>
    <property type="match status" value="1"/>
</dbReference>
<dbReference type="InterPro" id="IPR023213">
    <property type="entry name" value="CAT-like_dom_sf"/>
</dbReference>
<protein>
    <submittedName>
        <fullName evidence="1">Condensation domain protein</fullName>
    </submittedName>
</protein>
<accession>A0A447GAM5</accession>
<dbReference type="Proteomes" id="UP000269998">
    <property type="component" value="Chromosome"/>
</dbReference>
<evidence type="ECO:0000313" key="1">
    <source>
        <dbReference type="EMBL" id="VDM87515.1"/>
    </source>
</evidence>
<dbReference type="OrthoDB" id="4737698at2"/>
<reference evidence="2" key="1">
    <citation type="submission" date="2018-02" db="EMBL/GenBank/DDBJ databases">
        <authorList>
            <person name="Seth-Smith MB H."/>
            <person name="Seth-Smith H."/>
        </authorList>
    </citation>
    <scope>NUCLEOTIDE SEQUENCE [LARGE SCALE GENOMIC DNA]</scope>
</reference>
<sequence>MSSYSYFADLPQVEDDEIAAHTEVLVADSRVDQRLIRAAVDEVFTANPALGTVFEPFCDCWAARPGGGWGWAVEPPGDTVADVVARQRAAFDMRTGRLFAVSLIPGAPDRLVLSASHLCIDGPSWQLVIGELVRAYDGSVWRRLSPNAPSRFAQHRRS</sequence>